<reference evidence="1" key="1">
    <citation type="journal article" date="2022" name="Plant J.">
        <title>Strategies of tolerance reflected in two North American maple genomes.</title>
        <authorList>
            <person name="McEvoy S.L."/>
            <person name="Sezen U.U."/>
            <person name="Trouern-Trend A."/>
            <person name="McMahon S.M."/>
            <person name="Schaberg P.G."/>
            <person name="Yang J."/>
            <person name="Wegrzyn J.L."/>
            <person name="Swenson N.G."/>
        </authorList>
    </citation>
    <scope>NUCLEOTIDE SEQUENCE</scope>
    <source>
        <strain evidence="1">91603</strain>
    </source>
</reference>
<dbReference type="EMBL" id="JAJSOW010000108">
    <property type="protein sequence ID" value="KAI9153715.1"/>
    <property type="molecule type" value="Genomic_DNA"/>
</dbReference>
<comment type="caution">
    <text evidence="1">The sequence shown here is derived from an EMBL/GenBank/DDBJ whole genome shotgun (WGS) entry which is preliminary data.</text>
</comment>
<keyword evidence="2" id="KW-1185">Reference proteome</keyword>
<dbReference type="AlphaFoldDB" id="A0AAD5I6T7"/>
<reference evidence="1" key="2">
    <citation type="submission" date="2023-02" db="EMBL/GenBank/DDBJ databases">
        <authorList>
            <person name="Swenson N.G."/>
            <person name="Wegrzyn J.L."/>
            <person name="Mcevoy S.L."/>
        </authorList>
    </citation>
    <scope>NUCLEOTIDE SEQUENCE</scope>
    <source>
        <strain evidence="1">91603</strain>
        <tissue evidence="1">Leaf</tissue>
    </source>
</reference>
<evidence type="ECO:0000313" key="2">
    <source>
        <dbReference type="Proteomes" id="UP001064489"/>
    </source>
</evidence>
<protein>
    <submittedName>
        <fullName evidence="1">Uncharacterized protein</fullName>
    </submittedName>
</protein>
<organism evidence="1 2">
    <name type="scientific">Acer negundo</name>
    <name type="common">Box elder</name>
    <dbReference type="NCBI Taxonomy" id="4023"/>
    <lineage>
        <taxon>Eukaryota</taxon>
        <taxon>Viridiplantae</taxon>
        <taxon>Streptophyta</taxon>
        <taxon>Embryophyta</taxon>
        <taxon>Tracheophyta</taxon>
        <taxon>Spermatophyta</taxon>
        <taxon>Magnoliopsida</taxon>
        <taxon>eudicotyledons</taxon>
        <taxon>Gunneridae</taxon>
        <taxon>Pentapetalae</taxon>
        <taxon>rosids</taxon>
        <taxon>malvids</taxon>
        <taxon>Sapindales</taxon>
        <taxon>Sapindaceae</taxon>
        <taxon>Hippocastanoideae</taxon>
        <taxon>Acereae</taxon>
        <taxon>Acer</taxon>
    </lineage>
</organism>
<gene>
    <name evidence="1" type="ORF">LWI28_015477</name>
</gene>
<proteinExistence type="predicted"/>
<dbReference type="Proteomes" id="UP001064489">
    <property type="component" value="Chromosome 11"/>
</dbReference>
<name>A0AAD5I6T7_ACENE</name>
<evidence type="ECO:0000313" key="1">
    <source>
        <dbReference type="EMBL" id="KAI9153715.1"/>
    </source>
</evidence>
<sequence length="121" mass="13039">MNLMDAKNAYYENEIKRLKKENNEMMEFCAAAEIDIAYEEVTCGDSSGPDWISGGGKVGEAVGEKVCEAFSGDSISYGSCCCCTTIAGKSVVTTSSSVVTTSSSVVWGCLCFETFCRIWMI</sequence>
<accession>A0AAD5I6T7</accession>